<dbReference type="Proteomes" id="UP001152320">
    <property type="component" value="Chromosome 8"/>
</dbReference>
<evidence type="ECO:0000313" key="4">
    <source>
        <dbReference type="EMBL" id="KAJ8037861.1"/>
    </source>
</evidence>
<feature type="compositionally biased region" description="Polar residues" evidence="2">
    <location>
        <begin position="251"/>
        <end position="260"/>
    </location>
</feature>
<feature type="region of interest" description="Disordered" evidence="2">
    <location>
        <begin position="710"/>
        <end position="731"/>
    </location>
</feature>
<dbReference type="PROSITE" id="PS50004">
    <property type="entry name" value="C2"/>
    <property type="match status" value="1"/>
</dbReference>
<organism evidence="4 5">
    <name type="scientific">Holothuria leucospilota</name>
    <name type="common">Black long sea cucumber</name>
    <name type="synonym">Mertensiothuria leucospilota</name>
    <dbReference type="NCBI Taxonomy" id="206669"/>
    <lineage>
        <taxon>Eukaryota</taxon>
        <taxon>Metazoa</taxon>
        <taxon>Echinodermata</taxon>
        <taxon>Eleutherozoa</taxon>
        <taxon>Echinozoa</taxon>
        <taxon>Holothuroidea</taxon>
        <taxon>Aspidochirotacea</taxon>
        <taxon>Aspidochirotida</taxon>
        <taxon>Holothuriidae</taxon>
        <taxon>Holothuria</taxon>
    </lineage>
</organism>
<protein>
    <submittedName>
        <fullName evidence="4">Coiled-coil domain-containing protein 33</fullName>
    </submittedName>
</protein>
<sequence>MASQEINRAVDFSFDLKSINCNCAGKYELKLELNTSDINLDVSDIKVKKGSELITDLKTIDETQFEVTEESLESQIPVSIQELLFHFPEGFLRKDVEIYIHCVVTKHPEASNDEAESSTEKEQPVPTVFIGKHIIYPRLEADDETPSSGGSINLYQILEEENIQKLGGKIWYEEKYTVINDEKDEEDKESVKEAAKEEREGEKKEDKPSDERTEEVREPSSDEEKAKTVGGNDQERKQEEHKPSSIPPSAKSVTPLQDAQQVKTPTIPAYLPNPQSGAFGRVAVILHAAHLAKSPQTSQSRPFVKGFIRWFDPNSLAHESEPQETEPSQNATLSPLWEQQISLKIDPKDVKSADLVLQVMDHSTQTILADFQLSLFYLEAFHQYHLDLMHSNSGKGDAHLFASILYQSPELPPQDTLTYTALEVNVLSLNMQVANPVGPLTLMTGLCPDYYAFKQKNEVQEIIPTPVQFPSPHPSSFLVSYEAKTAVGYSQISLPSESETHPQWYQQFLFVSQGELSSIFSDKAALVVSLSAASSAFDGQSWCLRQQVGIAVQPLDKKVYEALTSPRGKAGVKVHGLKLQSTHLQGQSSKPLGINLMLRLITEKNIESTISTPTPEFLPSLESFYHHEAASPEVINRTESTLKSPYTIHYTPTKTPLPIPLIRKPHIPNSPRKARPKLDETPALPSYNAMESLLDRIVLKDKHGETLIPTRLPLESLSPASQQRPSEETSDRFALSLLESQQRELDNYRQALQKMGEEMVALQQTVSKLEAEKSIMRRQLNMHEDAAKALVTAENAEILTKAELLDKFVTLKRALAQQVEESTTYRDKVLALQNHLIKFNDKERSYIEKEKERVNQQTVLQERNNKIKKLEETCRQQEMALEKMEKLLKKKLNKSPLALGKAANQSSDNPLVDALNAENQSLKAQIAQLKVDSMAESTSSPAAEKLMKELQLEKAQKRIASLEKELVNKAHEWGREKTAMRLSFGADRDDSRYRALPPLDHAYDIPSRRIDDYPDRGYIRQRLPPGHQHSRLSPLF</sequence>
<keyword evidence="1" id="KW-0175">Coiled coil</keyword>
<evidence type="ECO:0000256" key="2">
    <source>
        <dbReference type="SAM" id="MobiDB-lite"/>
    </source>
</evidence>
<feature type="region of interest" description="Disordered" evidence="2">
    <location>
        <begin position="657"/>
        <end position="683"/>
    </location>
</feature>
<dbReference type="Pfam" id="PF00168">
    <property type="entry name" value="C2"/>
    <property type="match status" value="1"/>
</dbReference>
<feature type="region of interest" description="Disordered" evidence="2">
    <location>
        <begin position="183"/>
        <end position="260"/>
    </location>
</feature>
<dbReference type="PANTHER" id="PTHR21623">
    <property type="entry name" value="SPERIOLIN-BINDING FACTOR"/>
    <property type="match status" value="1"/>
</dbReference>
<feature type="coiled-coil region" evidence="1">
    <location>
        <begin position="738"/>
        <end position="786"/>
    </location>
</feature>
<dbReference type="InterPro" id="IPR000008">
    <property type="entry name" value="C2_dom"/>
</dbReference>
<dbReference type="Gene3D" id="2.60.40.150">
    <property type="entry name" value="C2 domain"/>
    <property type="match status" value="1"/>
</dbReference>
<gene>
    <name evidence="4" type="ORF">HOLleu_18788</name>
</gene>
<comment type="caution">
    <text evidence="4">The sequence shown here is derived from an EMBL/GenBank/DDBJ whole genome shotgun (WGS) entry which is preliminary data.</text>
</comment>
<feature type="domain" description="C2" evidence="3">
    <location>
        <begin position="262"/>
        <end position="400"/>
    </location>
</feature>
<dbReference type="InterPro" id="IPR039889">
    <property type="entry name" value="CCD33"/>
</dbReference>
<evidence type="ECO:0000313" key="5">
    <source>
        <dbReference type="Proteomes" id="UP001152320"/>
    </source>
</evidence>
<accession>A0A9Q1HA59</accession>
<dbReference type="PANTHER" id="PTHR21623:SF2">
    <property type="entry name" value="COILED-COIL DOMAIN-CONTAINING PROTEIN 33"/>
    <property type="match status" value="1"/>
</dbReference>
<evidence type="ECO:0000259" key="3">
    <source>
        <dbReference type="PROSITE" id="PS50004"/>
    </source>
</evidence>
<feature type="compositionally biased region" description="Basic and acidic residues" evidence="2">
    <location>
        <begin position="189"/>
        <end position="243"/>
    </location>
</feature>
<name>A0A9Q1HA59_HOLLE</name>
<proteinExistence type="predicted"/>
<dbReference type="SUPFAM" id="SSF49562">
    <property type="entry name" value="C2 domain (Calcium/lipid-binding domain, CaLB)"/>
    <property type="match status" value="1"/>
</dbReference>
<keyword evidence="5" id="KW-1185">Reference proteome</keyword>
<feature type="coiled-coil region" evidence="1">
    <location>
        <begin position="853"/>
        <end position="972"/>
    </location>
</feature>
<evidence type="ECO:0000256" key="1">
    <source>
        <dbReference type="SAM" id="Coils"/>
    </source>
</evidence>
<dbReference type="InterPro" id="IPR035892">
    <property type="entry name" value="C2_domain_sf"/>
</dbReference>
<dbReference type="EMBL" id="JAIZAY010000008">
    <property type="protein sequence ID" value="KAJ8037861.1"/>
    <property type="molecule type" value="Genomic_DNA"/>
</dbReference>
<dbReference type="CDD" id="cd00030">
    <property type="entry name" value="C2"/>
    <property type="match status" value="1"/>
</dbReference>
<dbReference type="OrthoDB" id="552574at2759"/>
<dbReference type="GO" id="GO:0005777">
    <property type="term" value="C:peroxisome"/>
    <property type="evidence" value="ECO:0007669"/>
    <property type="project" value="TreeGrafter"/>
</dbReference>
<reference evidence="4" key="1">
    <citation type="submission" date="2021-10" db="EMBL/GenBank/DDBJ databases">
        <title>Tropical sea cucumber genome reveals ecological adaptation and Cuvierian tubules defense mechanism.</title>
        <authorList>
            <person name="Chen T."/>
        </authorList>
    </citation>
    <scope>NUCLEOTIDE SEQUENCE</scope>
    <source>
        <strain evidence="4">Nanhai2018</strain>
        <tissue evidence="4">Muscle</tissue>
    </source>
</reference>
<dbReference type="AlphaFoldDB" id="A0A9Q1HA59"/>